<accession>A0AAF0EWE2</accession>
<dbReference type="GO" id="GO:0016787">
    <property type="term" value="F:hydrolase activity"/>
    <property type="evidence" value="ECO:0007669"/>
    <property type="project" value="UniProtKB-KW"/>
</dbReference>
<evidence type="ECO:0000259" key="10">
    <source>
        <dbReference type="PROSITE" id="PS51192"/>
    </source>
</evidence>
<dbReference type="PROSITE" id="PS50089">
    <property type="entry name" value="ZF_RING_2"/>
    <property type="match status" value="1"/>
</dbReference>
<dbReference type="GO" id="GO:0061630">
    <property type="term" value="F:ubiquitin protein ligase activity"/>
    <property type="evidence" value="ECO:0007669"/>
    <property type="project" value="UniProtKB-EC"/>
</dbReference>
<dbReference type="SMART" id="SM00487">
    <property type="entry name" value="DEXDc"/>
    <property type="match status" value="1"/>
</dbReference>
<dbReference type="InterPro" id="IPR052583">
    <property type="entry name" value="ATP-helicase/E3_Ub-Ligase"/>
</dbReference>
<dbReference type="SUPFAM" id="SSF57850">
    <property type="entry name" value="RING/U-box"/>
    <property type="match status" value="1"/>
</dbReference>
<dbReference type="Gene3D" id="3.40.50.300">
    <property type="entry name" value="P-loop containing nucleotide triphosphate hydrolases"/>
    <property type="match status" value="1"/>
</dbReference>
<dbReference type="InterPro" id="IPR013083">
    <property type="entry name" value="Znf_RING/FYVE/PHD"/>
</dbReference>
<feature type="region of interest" description="Disordered" evidence="8">
    <location>
        <begin position="1"/>
        <end position="58"/>
    </location>
</feature>
<evidence type="ECO:0000313" key="13">
    <source>
        <dbReference type="Proteomes" id="UP001219933"/>
    </source>
</evidence>
<protein>
    <submittedName>
        <fullName evidence="12">RING-type E3 ubiquitin transferase</fullName>
        <ecNumber evidence="12">2.3.2.27</ecNumber>
    </submittedName>
</protein>
<dbReference type="InterPro" id="IPR059033">
    <property type="entry name" value="C144_05_dom"/>
</dbReference>
<dbReference type="GO" id="GO:0005524">
    <property type="term" value="F:ATP binding"/>
    <property type="evidence" value="ECO:0007669"/>
    <property type="project" value="InterPro"/>
</dbReference>
<dbReference type="Pfam" id="PF00097">
    <property type="entry name" value="zf-C3HC4"/>
    <property type="match status" value="1"/>
</dbReference>
<dbReference type="InterPro" id="IPR038718">
    <property type="entry name" value="SNF2-like_sf"/>
</dbReference>
<feature type="compositionally biased region" description="Low complexity" evidence="8">
    <location>
        <begin position="1"/>
        <end position="22"/>
    </location>
</feature>
<evidence type="ECO:0000256" key="3">
    <source>
        <dbReference type="ARBA" id="ARBA00022771"/>
    </source>
</evidence>
<feature type="domain" description="Helicase ATP-binding" evidence="10">
    <location>
        <begin position="303"/>
        <end position="507"/>
    </location>
</feature>
<dbReference type="PANTHER" id="PTHR45865:SF1">
    <property type="entry name" value="E3 UBIQUITIN-PROTEIN LIGASE SHPRH"/>
    <property type="match status" value="1"/>
</dbReference>
<feature type="region of interest" description="Disordered" evidence="8">
    <location>
        <begin position="801"/>
        <end position="830"/>
    </location>
</feature>
<dbReference type="PROSITE" id="PS51192">
    <property type="entry name" value="HELICASE_ATP_BIND_1"/>
    <property type="match status" value="1"/>
</dbReference>
<dbReference type="GO" id="GO:0008270">
    <property type="term" value="F:zinc ion binding"/>
    <property type="evidence" value="ECO:0007669"/>
    <property type="project" value="UniProtKB-KW"/>
</dbReference>
<dbReference type="InterPro" id="IPR000330">
    <property type="entry name" value="SNF2_N"/>
</dbReference>
<keyword evidence="5" id="KW-0862">Zinc</keyword>
<keyword evidence="4" id="KW-0378">Hydrolase</keyword>
<gene>
    <name evidence="12" type="ORF">MCUN1_002417</name>
</gene>
<dbReference type="InterPro" id="IPR049730">
    <property type="entry name" value="SNF2/RAD54-like_C"/>
</dbReference>
<dbReference type="Pfam" id="PF26021">
    <property type="entry name" value="Ferritin_C144_05"/>
    <property type="match status" value="1"/>
</dbReference>
<evidence type="ECO:0000256" key="2">
    <source>
        <dbReference type="ARBA" id="ARBA00022741"/>
    </source>
</evidence>
<keyword evidence="2" id="KW-0547">Nucleotide-binding</keyword>
<dbReference type="Pfam" id="PF00176">
    <property type="entry name" value="SNF2-rel_dom"/>
    <property type="match status" value="1"/>
</dbReference>
<reference evidence="12" key="1">
    <citation type="submission" date="2023-03" db="EMBL/GenBank/DDBJ databases">
        <title>Mating type loci evolution in Malassezia.</title>
        <authorList>
            <person name="Coelho M.A."/>
        </authorList>
    </citation>
    <scope>NUCLEOTIDE SEQUENCE</scope>
    <source>
        <strain evidence="12">CBS 11721</strain>
    </source>
</reference>
<dbReference type="GO" id="GO:0006974">
    <property type="term" value="P:DNA damage response"/>
    <property type="evidence" value="ECO:0007669"/>
    <property type="project" value="TreeGrafter"/>
</dbReference>
<dbReference type="SUPFAM" id="SSF52540">
    <property type="entry name" value="P-loop containing nucleoside triphosphate hydrolases"/>
    <property type="match status" value="2"/>
</dbReference>
<dbReference type="EMBL" id="CP119879">
    <property type="protein sequence ID" value="WFD35561.1"/>
    <property type="molecule type" value="Genomic_DNA"/>
</dbReference>
<dbReference type="InterPro" id="IPR001841">
    <property type="entry name" value="Znf_RING"/>
</dbReference>
<dbReference type="InterPro" id="IPR001650">
    <property type="entry name" value="Helicase_C-like"/>
</dbReference>
<dbReference type="GO" id="GO:0005634">
    <property type="term" value="C:nucleus"/>
    <property type="evidence" value="ECO:0007669"/>
    <property type="project" value="TreeGrafter"/>
</dbReference>
<feature type="domain" description="RING-type" evidence="9">
    <location>
        <begin position="1174"/>
        <end position="1214"/>
    </location>
</feature>
<dbReference type="EC" id="2.3.2.27" evidence="12"/>
<keyword evidence="12" id="KW-0012">Acyltransferase</keyword>
<evidence type="ECO:0000256" key="6">
    <source>
        <dbReference type="ARBA" id="ARBA00022840"/>
    </source>
</evidence>
<dbReference type="InterPro" id="IPR014001">
    <property type="entry name" value="Helicase_ATP-bd"/>
</dbReference>
<sequence length="1497" mass="164644">MPNAGVRVAVCPRAPRAAPTRGQAGGDAPPQDASRDAQDTWRAPLDAAPLRTTATRPESLLVETRHGTPDAPAQRLARDTLLYDIHTLDNDTLFDVDTRVQLTRADMPSRLLPGELHNMWHIGAVDVAVAGMATHMLTVPVVAQTAWMLAALDLAAIGVVAIDAALRLEKAGDCYSAALHVNVCIYNTHIGVAHIPDVSDLLLRVVEHANGTTAPRSEPDAALVYKSLQRRAREELPCIDQPRQLAAHMLPFQRRAAAFLIEREMPPCERRVLRKKCGPWWTAIADTPLYLDVLRGIVTADARLAATDVCGAMLADEMGLGKTVEILALILERADLLRSDAEPVWDTEAQVHVQPVGATLIVAPETLRRQWLDEIGRHAPSLRVYSYTGHRAAAADATKAGMPSFVEWARALDVIVASFDTLGRELAASCKAPERALRRPAKYERPRSPLVQLEFLRVVMDEVQLVGGNASRTMAMVRRLASIAVSGTPVRRVSDLRTSLHFLGVQGACGSTKEWQRVLSTHLSPYLADVLATVGIRHTKSLVDHEMVLPPQTRMLVPIEFTSIETAFYRDVWNTALEALGMTADGAPASDTWQLDPPALRAQLLRLRQACTHPHVAARAAGGSTGSVTNLRSIDHVLAMMQEATRADLAAAMHTLAGRKIYCASVLLFAPAEELAALEAPRAGVEERAFYEQVSTRNHLDIARDTLETLLPYVNDKLRALSDEIDAAQTKGPLYVLSAEELAAAAAHESNADAAAPHEKLRLRQQHLGALRMRERHWLQILHRVQQFLGHCYFQLATREEQSGDPAVKPEPKAESQDAPPPPPDTKPHAHAAALHTLEDDAYAAAEKTRQRLLAEAGLVVARSARAVATQQQQHISLARELQPARTALPRTLFGRTVVDQVGALLRLLDAHARVILEWRGSLLARLLKPVNREVDKSRENDDIYAENLDAQIEAETILEMYRPLLAQRDEMLTGRIALGATARPQLYVELDRAHRNTRSRRFALDGPQDEPPQDDETAAVQRLQLAHFERLEAQRKTVAIEAESPSLAALQTALRELSESGTRADELAAIAQVQQRVRDELKTQTQLLEQVRREQGVFQTLFNARAVYFRQIQELSDQVQDPTWEGGVSASLYGALAQERSARLRIGALEGRLRYLAHLEEMQGDADAETRQCYICTEDIRTGILTNACGHLCCESCFSAWMSSGHRTCPLCKTRLSARDVHRVVYRASGAEAATPAVGVHAGAYRELGAEVRSTIEHVPIDGRYGSKLEMLTKHLVHLDRTTGEKSLVFSSFARGLDLVAESLRANGLSYARLESGAGKQVGAVAQLFKHSPTVNILLLHSEVQSAGLNLLDATHLFLLEPLLNHALELQAIGRVHRIGQTRRTNVYCYMVNDTVEQRIVALAASRGQSLYVGTDEDHDRAVPDSAALQAAALRHADGIEREARRGDLVASTDDLLACLFEQHIPGVPHAVQQRTAADPPTIDELRLRRIRAFDQ</sequence>
<evidence type="ECO:0000256" key="5">
    <source>
        <dbReference type="ARBA" id="ARBA00022833"/>
    </source>
</evidence>
<dbReference type="Gene3D" id="3.40.50.10810">
    <property type="entry name" value="Tandem AAA-ATPase domain"/>
    <property type="match status" value="1"/>
</dbReference>
<evidence type="ECO:0000256" key="1">
    <source>
        <dbReference type="ARBA" id="ARBA00022723"/>
    </source>
</evidence>
<evidence type="ECO:0000259" key="9">
    <source>
        <dbReference type="PROSITE" id="PS50089"/>
    </source>
</evidence>
<organism evidence="12 13">
    <name type="scientific">Malassezia cuniculi</name>
    <dbReference type="NCBI Taxonomy" id="948313"/>
    <lineage>
        <taxon>Eukaryota</taxon>
        <taxon>Fungi</taxon>
        <taxon>Dikarya</taxon>
        <taxon>Basidiomycota</taxon>
        <taxon>Ustilaginomycotina</taxon>
        <taxon>Malasseziomycetes</taxon>
        <taxon>Malasseziales</taxon>
        <taxon>Malasseziaceae</taxon>
        <taxon>Malassezia</taxon>
    </lineage>
</organism>
<keyword evidence="6" id="KW-0067">ATP-binding</keyword>
<dbReference type="SMART" id="SM00490">
    <property type="entry name" value="HELICc"/>
    <property type="match status" value="1"/>
</dbReference>
<dbReference type="InterPro" id="IPR018957">
    <property type="entry name" value="Znf_C3HC4_RING-type"/>
</dbReference>
<evidence type="ECO:0000256" key="8">
    <source>
        <dbReference type="SAM" id="MobiDB-lite"/>
    </source>
</evidence>
<keyword evidence="12" id="KW-0808">Transferase</keyword>
<dbReference type="PANTHER" id="PTHR45865">
    <property type="entry name" value="E3 UBIQUITIN-PROTEIN LIGASE SHPRH FAMILY MEMBER"/>
    <property type="match status" value="1"/>
</dbReference>
<dbReference type="CDD" id="cd18793">
    <property type="entry name" value="SF2_C_SNF"/>
    <property type="match status" value="1"/>
</dbReference>
<keyword evidence="3 7" id="KW-0863">Zinc-finger</keyword>
<dbReference type="GO" id="GO:0000209">
    <property type="term" value="P:protein polyubiquitination"/>
    <property type="evidence" value="ECO:0007669"/>
    <property type="project" value="TreeGrafter"/>
</dbReference>
<dbReference type="PROSITE" id="PS51194">
    <property type="entry name" value="HELICASE_CTER"/>
    <property type="match status" value="1"/>
</dbReference>
<proteinExistence type="predicted"/>
<keyword evidence="1" id="KW-0479">Metal-binding</keyword>
<feature type="domain" description="Helicase C-terminal" evidence="11">
    <location>
        <begin position="1272"/>
        <end position="1420"/>
    </location>
</feature>
<name>A0AAF0EWE2_9BASI</name>
<evidence type="ECO:0000313" key="12">
    <source>
        <dbReference type="EMBL" id="WFD35561.1"/>
    </source>
</evidence>
<evidence type="ECO:0000256" key="4">
    <source>
        <dbReference type="ARBA" id="ARBA00022801"/>
    </source>
</evidence>
<feature type="compositionally biased region" description="Basic and acidic residues" evidence="8">
    <location>
        <begin position="801"/>
        <end position="816"/>
    </location>
</feature>
<dbReference type="InterPro" id="IPR027417">
    <property type="entry name" value="P-loop_NTPase"/>
</dbReference>
<keyword evidence="13" id="KW-1185">Reference proteome</keyword>
<evidence type="ECO:0000259" key="11">
    <source>
        <dbReference type="PROSITE" id="PS51194"/>
    </source>
</evidence>
<dbReference type="Pfam" id="PF00271">
    <property type="entry name" value="Helicase_C"/>
    <property type="match status" value="1"/>
</dbReference>
<evidence type="ECO:0000256" key="7">
    <source>
        <dbReference type="PROSITE-ProRule" id="PRU00175"/>
    </source>
</evidence>
<dbReference type="Gene3D" id="3.30.40.10">
    <property type="entry name" value="Zinc/RING finger domain, C3HC4 (zinc finger)"/>
    <property type="match status" value="1"/>
</dbReference>
<dbReference type="SMART" id="SM00184">
    <property type="entry name" value="RING"/>
    <property type="match status" value="1"/>
</dbReference>
<dbReference type="CDD" id="cd16449">
    <property type="entry name" value="RING-HC"/>
    <property type="match status" value="1"/>
</dbReference>
<dbReference type="Proteomes" id="UP001219933">
    <property type="component" value="Chromosome 3"/>
</dbReference>